<dbReference type="AlphaFoldDB" id="G2YGY5"/>
<evidence type="ECO:0000313" key="2">
    <source>
        <dbReference type="Proteomes" id="UP000008177"/>
    </source>
</evidence>
<protein>
    <submittedName>
        <fullName evidence="1">Uncharacterized protein</fullName>
    </submittedName>
</protein>
<accession>G2YGY5</accession>
<evidence type="ECO:0000313" key="1">
    <source>
        <dbReference type="EMBL" id="CCD51019.1"/>
    </source>
</evidence>
<dbReference type="EMBL" id="FQ790332">
    <property type="protein sequence ID" value="CCD51019.1"/>
    <property type="molecule type" value="Genomic_DNA"/>
</dbReference>
<dbReference type="Proteomes" id="UP000008177">
    <property type="component" value="Unplaced contigs"/>
</dbReference>
<organism evidence="1 2">
    <name type="scientific">Botryotinia fuckeliana (strain T4)</name>
    <name type="common">Noble rot fungus</name>
    <name type="synonym">Botrytis cinerea</name>
    <dbReference type="NCBI Taxonomy" id="999810"/>
    <lineage>
        <taxon>Eukaryota</taxon>
        <taxon>Fungi</taxon>
        <taxon>Dikarya</taxon>
        <taxon>Ascomycota</taxon>
        <taxon>Pezizomycotina</taxon>
        <taxon>Leotiomycetes</taxon>
        <taxon>Helotiales</taxon>
        <taxon>Sclerotiniaceae</taxon>
        <taxon>Botrytis</taxon>
    </lineage>
</organism>
<dbReference type="HOGENOM" id="CLU_2996300_0_0_1"/>
<dbReference type="InParanoid" id="G2YGY5"/>
<reference evidence="2" key="1">
    <citation type="journal article" date="2011" name="PLoS Genet.">
        <title>Genomic analysis of the necrotrophic fungal pathogens Sclerotinia sclerotiorum and Botrytis cinerea.</title>
        <authorList>
            <person name="Amselem J."/>
            <person name="Cuomo C.A."/>
            <person name="van Kan J.A."/>
            <person name="Viaud M."/>
            <person name="Benito E.P."/>
            <person name="Couloux A."/>
            <person name="Coutinho P.M."/>
            <person name="de Vries R.P."/>
            <person name="Dyer P.S."/>
            <person name="Fillinger S."/>
            <person name="Fournier E."/>
            <person name="Gout L."/>
            <person name="Hahn M."/>
            <person name="Kohn L."/>
            <person name="Lapalu N."/>
            <person name="Plummer K.M."/>
            <person name="Pradier J.M."/>
            <person name="Quevillon E."/>
            <person name="Sharon A."/>
            <person name="Simon A."/>
            <person name="ten Have A."/>
            <person name="Tudzynski B."/>
            <person name="Tudzynski P."/>
            <person name="Wincker P."/>
            <person name="Andrew M."/>
            <person name="Anthouard V."/>
            <person name="Beever R.E."/>
            <person name="Beffa R."/>
            <person name="Benoit I."/>
            <person name="Bouzid O."/>
            <person name="Brault B."/>
            <person name="Chen Z."/>
            <person name="Choquer M."/>
            <person name="Collemare J."/>
            <person name="Cotton P."/>
            <person name="Danchin E.G."/>
            <person name="Da Silva C."/>
            <person name="Gautier A."/>
            <person name="Giraud C."/>
            <person name="Giraud T."/>
            <person name="Gonzalez C."/>
            <person name="Grossetete S."/>
            <person name="Guldener U."/>
            <person name="Henrissat B."/>
            <person name="Howlett B.J."/>
            <person name="Kodira C."/>
            <person name="Kretschmer M."/>
            <person name="Lappartient A."/>
            <person name="Leroch M."/>
            <person name="Levis C."/>
            <person name="Mauceli E."/>
            <person name="Neuveglise C."/>
            <person name="Oeser B."/>
            <person name="Pearson M."/>
            <person name="Poulain J."/>
            <person name="Poussereau N."/>
            <person name="Quesneville H."/>
            <person name="Rascle C."/>
            <person name="Schumacher J."/>
            <person name="Segurens B."/>
            <person name="Sexton A."/>
            <person name="Silva E."/>
            <person name="Sirven C."/>
            <person name="Soanes D.M."/>
            <person name="Talbot N.J."/>
            <person name="Templeton M."/>
            <person name="Yandava C."/>
            <person name="Yarden O."/>
            <person name="Zeng Q."/>
            <person name="Rollins J.A."/>
            <person name="Lebrun M.H."/>
            <person name="Dickman M."/>
        </authorList>
    </citation>
    <scope>NUCLEOTIDE SEQUENCE [LARGE SCALE GENOMIC DNA]</scope>
    <source>
        <strain evidence="2">T4</strain>
    </source>
</reference>
<name>G2YGY5_BOTF4</name>
<gene>
    <name evidence="1" type="ORF">BofuT4_uP022870.1</name>
</gene>
<proteinExistence type="predicted"/>
<sequence length="57" mass="6613">MRLQSSMVRFSSRPEKNPLPPLPPLTCIGVCMSKNLLARRLRENLGDRIHRLVFTHE</sequence>